<dbReference type="EMBL" id="CM009297">
    <property type="protein sequence ID" value="KAI9389845.1"/>
    <property type="molecule type" value="Genomic_DNA"/>
</dbReference>
<sequence>MKWRKMRKTERLKKMMKTMTRIPRGMNLKKPKRTFWKGMQEQPLPWKMVRLVEDQEHEVELGKSDYTLFSRKCNNYLQRSMK</sequence>
<accession>A0ACC0SKR7</accession>
<gene>
    <name evidence="1" type="ORF">POPTR_008G099950v4</name>
</gene>
<comment type="caution">
    <text evidence="1">The sequence shown here is derived from an EMBL/GenBank/DDBJ whole genome shotgun (WGS) entry which is preliminary data.</text>
</comment>
<dbReference type="Proteomes" id="UP000006729">
    <property type="component" value="Chromosome 8"/>
</dbReference>
<keyword evidence="2" id="KW-1185">Reference proteome</keyword>
<proteinExistence type="predicted"/>
<organism evidence="1 2">
    <name type="scientific">Populus trichocarpa</name>
    <name type="common">Western balsam poplar</name>
    <name type="synonym">Populus balsamifera subsp. trichocarpa</name>
    <dbReference type="NCBI Taxonomy" id="3694"/>
    <lineage>
        <taxon>Eukaryota</taxon>
        <taxon>Viridiplantae</taxon>
        <taxon>Streptophyta</taxon>
        <taxon>Embryophyta</taxon>
        <taxon>Tracheophyta</taxon>
        <taxon>Spermatophyta</taxon>
        <taxon>Magnoliopsida</taxon>
        <taxon>eudicotyledons</taxon>
        <taxon>Gunneridae</taxon>
        <taxon>Pentapetalae</taxon>
        <taxon>rosids</taxon>
        <taxon>fabids</taxon>
        <taxon>Malpighiales</taxon>
        <taxon>Salicaceae</taxon>
        <taxon>Saliceae</taxon>
        <taxon>Populus</taxon>
    </lineage>
</organism>
<protein>
    <submittedName>
        <fullName evidence="1">Uncharacterized protein</fullName>
    </submittedName>
</protein>
<evidence type="ECO:0000313" key="2">
    <source>
        <dbReference type="Proteomes" id="UP000006729"/>
    </source>
</evidence>
<reference evidence="1 2" key="1">
    <citation type="journal article" date="2006" name="Science">
        <title>The genome of black cottonwood, Populus trichocarpa (Torr. &amp; Gray).</title>
        <authorList>
            <person name="Tuskan G.A."/>
            <person name="Difazio S."/>
            <person name="Jansson S."/>
            <person name="Bohlmann J."/>
            <person name="Grigoriev I."/>
            <person name="Hellsten U."/>
            <person name="Putnam N."/>
            <person name="Ralph S."/>
            <person name="Rombauts S."/>
            <person name="Salamov A."/>
            <person name="Schein J."/>
            <person name="Sterck L."/>
            <person name="Aerts A."/>
            <person name="Bhalerao R.R."/>
            <person name="Bhalerao R.P."/>
            <person name="Blaudez D."/>
            <person name="Boerjan W."/>
            <person name="Brun A."/>
            <person name="Brunner A."/>
            <person name="Busov V."/>
            <person name="Campbell M."/>
            <person name="Carlson J."/>
            <person name="Chalot M."/>
            <person name="Chapman J."/>
            <person name="Chen G.L."/>
            <person name="Cooper D."/>
            <person name="Coutinho P.M."/>
            <person name="Couturier J."/>
            <person name="Covert S."/>
            <person name="Cronk Q."/>
            <person name="Cunningham R."/>
            <person name="Davis J."/>
            <person name="Degroeve S."/>
            <person name="Dejardin A."/>
            <person name="Depamphilis C."/>
            <person name="Detter J."/>
            <person name="Dirks B."/>
            <person name="Dubchak I."/>
            <person name="Duplessis S."/>
            <person name="Ehlting J."/>
            <person name="Ellis B."/>
            <person name="Gendler K."/>
            <person name="Goodstein D."/>
            <person name="Gribskov M."/>
            <person name="Grimwood J."/>
            <person name="Groover A."/>
            <person name="Gunter L."/>
            <person name="Hamberger B."/>
            <person name="Heinze B."/>
            <person name="Helariutta Y."/>
            <person name="Henrissat B."/>
            <person name="Holligan D."/>
            <person name="Holt R."/>
            <person name="Huang W."/>
            <person name="Islam-Faridi N."/>
            <person name="Jones S."/>
            <person name="Jones-Rhoades M."/>
            <person name="Jorgensen R."/>
            <person name="Joshi C."/>
            <person name="Kangasjarvi J."/>
            <person name="Karlsson J."/>
            <person name="Kelleher C."/>
            <person name="Kirkpatrick R."/>
            <person name="Kirst M."/>
            <person name="Kohler A."/>
            <person name="Kalluri U."/>
            <person name="Larimer F."/>
            <person name="Leebens-Mack J."/>
            <person name="Leple J.C."/>
            <person name="Locascio P."/>
            <person name="Lou Y."/>
            <person name="Lucas S."/>
            <person name="Martin F."/>
            <person name="Montanini B."/>
            <person name="Napoli C."/>
            <person name="Nelson D.R."/>
            <person name="Nelson C."/>
            <person name="Nieminen K."/>
            <person name="Nilsson O."/>
            <person name="Pereda V."/>
            <person name="Peter G."/>
            <person name="Philippe R."/>
            <person name="Pilate G."/>
            <person name="Poliakov A."/>
            <person name="Razumovskaya J."/>
            <person name="Richardson P."/>
            <person name="Rinaldi C."/>
            <person name="Ritland K."/>
            <person name="Rouze P."/>
            <person name="Ryaboy D."/>
            <person name="Schmutz J."/>
            <person name="Schrader J."/>
            <person name="Segerman B."/>
            <person name="Shin H."/>
            <person name="Siddiqui A."/>
            <person name="Sterky F."/>
            <person name="Terry A."/>
            <person name="Tsai C.J."/>
            <person name="Uberbacher E."/>
            <person name="Unneberg P."/>
            <person name="Vahala J."/>
            <person name="Wall K."/>
            <person name="Wessler S."/>
            <person name="Yang G."/>
            <person name="Yin T."/>
            <person name="Douglas C."/>
            <person name="Marra M."/>
            <person name="Sandberg G."/>
            <person name="Van de Peer Y."/>
            <person name="Rokhsar D."/>
        </authorList>
    </citation>
    <scope>NUCLEOTIDE SEQUENCE [LARGE SCALE GENOMIC DNA]</scope>
    <source>
        <strain evidence="2">cv. Nisqually</strain>
    </source>
</reference>
<name>A0ACC0SKR7_POPTR</name>
<evidence type="ECO:0000313" key="1">
    <source>
        <dbReference type="EMBL" id="KAI9389845.1"/>
    </source>
</evidence>